<organism evidence="2">
    <name type="scientific">marine sediment metagenome</name>
    <dbReference type="NCBI Taxonomy" id="412755"/>
    <lineage>
        <taxon>unclassified sequences</taxon>
        <taxon>metagenomes</taxon>
        <taxon>ecological metagenomes</taxon>
    </lineage>
</organism>
<dbReference type="EMBL" id="LAZR01008935">
    <property type="protein sequence ID" value="KKM75671.1"/>
    <property type="molecule type" value="Genomic_DNA"/>
</dbReference>
<feature type="non-terminal residue" evidence="2">
    <location>
        <position position="1"/>
    </location>
</feature>
<feature type="region of interest" description="Disordered" evidence="1">
    <location>
        <begin position="434"/>
        <end position="469"/>
    </location>
</feature>
<evidence type="ECO:0008006" key="3">
    <source>
        <dbReference type="Google" id="ProtNLM"/>
    </source>
</evidence>
<evidence type="ECO:0000313" key="2">
    <source>
        <dbReference type="EMBL" id="KKM75671.1"/>
    </source>
</evidence>
<name>A0A0F9KLL3_9ZZZZ</name>
<evidence type="ECO:0000256" key="1">
    <source>
        <dbReference type="SAM" id="MobiDB-lite"/>
    </source>
</evidence>
<gene>
    <name evidence="2" type="ORF">LCGC14_1387850</name>
</gene>
<comment type="caution">
    <text evidence="2">The sequence shown here is derived from an EMBL/GenBank/DDBJ whole genome shotgun (WGS) entry which is preliminary data.</text>
</comment>
<protein>
    <recommendedName>
        <fullName evidence="3">Bacterial Ig-like domain-containing protein</fullName>
    </recommendedName>
</protein>
<feature type="compositionally biased region" description="Polar residues" evidence="1">
    <location>
        <begin position="439"/>
        <end position="455"/>
    </location>
</feature>
<proteinExistence type="predicted"/>
<accession>A0A0F9KLL3</accession>
<feature type="region of interest" description="Disordered" evidence="1">
    <location>
        <begin position="1"/>
        <end position="21"/>
    </location>
</feature>
<dbReference type="AlphaFoldDB" id="A0A0F9KLL3"/>
<sequence length="799" mass="81911">FTPTLAPTSGTITADDGSGHTDSTGTITVDLGAKSYVVITTNLGGPDAIAGSAFDVTLTVYDADGNVQTDFAGLHNVDWTVSGTSDAPDSTTPTLPVDGGMTFASGASTYSGLVLVNAADNAVEFRARLTAEGIFEDTPITINSDHTPADYFTVVTENNGVETAGVDFTVTVRAFDAYGNIAEEGVNDYDGLHDIEFNSTATASPNMTIPRVPDSIALTFAGGVVTTNVVTDPFALVNAEEAVMITAVDYLAPLVSGYSNPITVDVNPAVASVWINEGVSGDRAEVRTNTMTTDDSYVVHGSRYDAYGNFIGEVPATAVWDATGDYDAGDIVGTPGVSISFEPDNTGTVGTITIDDPYNGVGVDDTTGYITVNVGVLDYIVIKDAAGGAGSEVTTLVVTADDTIQVWAAGYDADNNYVGDISVTWATTGSLDPTPAGPATSTVFTPTLAPTSGTITADDGSGHTDSTGTITVNGSAGIIGGPISGDTTEASVQATFTVVLNSEPTNDVYVGLSSNDTTEGTVSPASLTFTNANWNAPQTVTVTGVDDAVLDGNQPYLIITAPAVSFDANYNGIDPSDPSLINVDNDNFVGINVSAISGDTTESGGEATFTIVLNSPPTTAVTVGISSNDFSEGTVSPSSVIFTTVNWGSPRIITVTGVEDLLVDGNQPFHIITDPAVSTDTNYSGLDAANVSVVNFDDDMPGITVDAVSGDTSESGGIVTFSIILNSPPTGDVTIVLSSSDTTEGTIDLSSVTFTPVNWNVPKTVTVTGVDDTVLDGNQLYFIVTDPAASVDTDYCIVS</sequence>
<feature type="compositionally biased region" description="Polar residues" evidence="1">
    <location>
        <begin position="1"/>
        <end position="12"/>
    </location>
</feature>
<reference evidence="2" key="1">
    <citation type="journal article" date="2015" name="Nature">
        <title>Complex archaea that bridge the gap between prokaryotes and eukaryotes.</title>
        <authorList>
            <person name="Spang A."/>
            <person name="Saw J.H."/>
            <person name="Jorgensen S.L."/>
            <person name="Zaremba-Niedzwiedzka K."/>
            <person name="Martijn J."/>
            <person name="Lind A.E."/>
            <person name="van Eijk R."/>
            <person name="Schleper C."/>
            <person name="Guy L."/>
            <person name="Ettema T.J."/>
        </authorList>
    </citation>
    <scope>NUCLEOTIDE SEQUENCE</scope>
</reference>